<name>A0A058Z216_FONAL</name>
<dbReference type="AlphaFoldDB" id="A0A058Z216"/>
<gene>
    <name evidence="1" type="ORF">H696_05110</name>
</gene>
<evidence type="ECO:0000313" key="1">
    <source>
        <dbReference type="EMBL" id="KCV68181.1"/>
    </source>
</evidence>
<dbReference type="RefSeq" id="XP_009497235.1">
    <property type="nucleotide sequence ID" value="XM_009498960.1"/>
</dbReference>
<dbReference type="EMBL" id="KB932209">
    <property type="protein sequence ID" value="KCV68181.1"/>
    <property type="molecule type" value="Genomic_DNA"/>
</dbReference>
<evidence type="ECO:0000313" key="2">
    <source>
        <dbReference type="Proteomes" id="UP000030693"/>
    </source>
</evidence>
<organism evidence="1">
    <name type="scientific">Fonticula alba</name>
    <name type="common">Slime mold</name>
    <dbReference type="NCBI Taxonomy" id="691883"/>
    <lineage>
        <taxon>Eukaryota</taxon>
        <taxon>Rotosphaerida</taxon>
        <taxon>Fonticulaceae</taxon>
        <taxon>Fonticula</taxon>
    </lineage>
</organism>
<dbReference type="GeneID" id="20529835"/>
<keyword evidence="2" id="KW-1185">Reference proteome</keyword>
<dbReference type="Proteomes" id="UP000030693">
    <property type="component" value="Unassembled WGS sequence"/>
</dbReference>
<sequence>MEARLFSPREKVSVLPGSLGKFPLQNSSPLRTSFSWDPVSIRVLCRLGGGLRAGGRGSRDELSNRSAGDMRQPIFRRAFPVSSPRIKCGEAVAEISCAEATCRQASPSRKPLVAAIHDGLVWPDERPKSGAFSSPGGLCYERIQAIFLPIITGSTRAGPCFHWLP</sequence>
<accession>A0A058Z216</accession>
<reference evidence="1" key="1">
    <citation type="submission" date="2013-04" db="EMBL/GenBank/DDBJ databases">
        <title>The Genome Sequence of Fonticula alba ATCC 38817.</title>
        <authorList>
            <consortium name="The Broad Institute Genomics Platform"/>
            <person name="Russ C."/>
            <person name="Cuomo C."/>
            <person name="Burger G."/>
            <person name="Gray M.W."/>
            <person name="Holland P.W.H."/>
            <person name="King N."/>
            <person name="Lang F.B.F."/>
            <person name="Roger A.J."/>
            <person name="Ruiz-Trillo I."/>
            <person name="Brown M."/>
            <person name="Walker B."/>
            <person name="Young S."/>
            <person name="Zeng Q."/>
            <person name="Gargeya S."/>
            <person name="Fitzgerald M."/>
            <person name="Haas B."/>
            <person name="Abouelleil A."/>
            <person name="Allen A.W."/>
            <person name="Alvarado L."/>
            <person name="Arachchi H.M."/>
            <person name="Berlin A.M."/>
            <person name="Chapman S.B."/>
            <person name="Gainer-Dewar J."/>
            <person name="Goldberg J."/>
            <person name="Griggs A."/>
            <person name="Gujja S."/>
            <person name="Hansen M."/>
            <person name="Howarth C."/>
            <person name="Imamovic A."/>
            <person name="Ireland A."/>
            <person name="Larimer J."/>
            <person name="McCowan C."/>
            <person name="Murphy C."/>
            <person name="Pearson M."/>
            <person name="Poon T.W."/>
            <person name="Priest M."/>
            <person name="Roberts A."/>
            <person name="Saif S."/>
            <person name="Shea T."/>
            <person name="Sisk P."/>
            <person name="Sykes S."/>
            <person name="Wortman J."/>
            <person name="Nusbaum C."/>
            <person name="Birren B."/>
        </authorList>
    </citation>
    <scope>NUCLEOTIDE SEQUENCE [LARGE SCALE GENOMIC DNA]</scope>
    <source>
        <strain evidence="1">ATCC 38817</strain>
    </source>
</reference>
<protein>
    <submittedName>
        <fullName evidence="1">Uncharacterized protein</fullName>
    </submittedName>
</protein>
<proteinExistence type="predicted"/>